<dbReference type="PANTHER" id="PTHR45266:SF3">
    <property type="entry name" value="OXALOACETATE DECARBOXYLASE ALPHA CHAIN"/>
    <property type="match status" value="1"/>
</dbReference>
<dbReference type="GO" id="GO:0003989">
    <property type="term" value="F:acetyl-CoA carboxylase activity"/>
    <property type="evidence" value="ECO:0007669"/>
    <property type="project" value="InterPro"/>
</dbReference>
<feature type="domain" description="Lipoyl-binding" evidence="4">
    <location>
        <begin position="81"/>
        <end position="157"/>
    </location>
</feature>
<gene>
    <name evidence="5" type="ORF">CBF35_14590</name>
</gene>
<dbReference type="GO" id="GO:0009317">
    <property type="term" value="C:acetyl-CoA carboxylase complex"/>
    <property type="evidence" value="ECO:0007669"/>
    <property type="project" value="InterPro"/>
</dbReference>
<dbReference type="NCBIfam" id="TIGR00531">
    <property type="entry name" value="BCCP"/>
    <property type="match status" value="1"/>
</dbReference>
<dbReference type="OrthoDB" id="9811735at2"/>
<reference evidence="5 6" key="1">
    <citation type="submission" date="2017-05" db="EMBL/GenBank/DDBJ databases">
        <title>Vagococcus spp. assemblies.</title>
        <authorList>
            <person name="Gulvik C.A."/>
        </authorList>
    </citation>
    <scope>NUCLEOTIDE SEQUENCE [LARGE SCALE GENOMIC DNA]</scope>
    <source>
        <strain evidence="5 6">NCFB 2777</strain>
    </source>
</reference>
<dbReference type="PROSITE" id="PS50968">
    <property type="entry name" value="BIOTINYL_LIPOYL"/>
    <property type="match status" value="1"/>
</dbReference>
<evidence type="ECO:0000313" key="6">
    <source>
        <dbReference type="Proteomes" id="UP000287239"/>
    </source>
</evidence>
<name>A0A429ZC63_9ENTE</name>
<accession>A0A429ZC63</accession>
<dbReference type="InterPro" id="IPR050709">
    <property type="entry name" value="Biotin_Carboxyl_Carrier/Decarb"/>
</dbReference>
<evidence type="ECO:0000259" key="4">
    <source>
        <dbReference type="PROSITE" id="PS50968"/>
    </source>
</evidence>
<keyword evidence="3" id="KW-0276">Fatty acid metabolism</keyword>
<dbReference type="Gene3D" id="2.40.50.100">
    <property type="match status" value="1"/>
</dbReference>
<evidence type="ECO:0000256" key="1">
    <source>
        <dbReference type="ARBA" id="ARBA00017562"/>
    </source>
</evidence>
<dbReference type="PANTHER" id="PTHR45266">
    <property type="entry name" value="OXALOACETATE DECARBOXYLASE ALPHA CHAIN"/>
    <property type="match status" value="1"/>
</dbReference>
<comment type="function">
    <text evidence="3">This protein is a component of the acetyl coenzyme A carboxylase complex; first, biotin carboxylase catalyzes the carboxylation of the carrier protein and then the transcarboxylase transfers the carboxyl group to form malonyl-CoA.</text>
</comment>
<dbReference type="InterPro" id="IPR001249">
    <property type="entry name" value="AcCoA_biotinCC"/>
</dbReference>
<dbReference type="UniPathway" id="UPA00094"/>
<dbReference type="InterPro" id="IPR011053">
    <property type="entry name" value="Single_hybrid_motif"/>
</dbReference>
<dbReference type="CDD" id="cd06850">
    <property type="entry name" value="biotinyl_domain"/>
    <property type="match status" value="1"/>
</dbReference>
<evidence type="ECO:0000313" key="5">
    <source>
        <dbReference type="EMBL" id="RST91235.1"/>
    </source>
</evidence>
<dbReference type="GeneID" id="98569573"/>
<sequence>MDFKELKELLAMFDEGTIREFSLDKDEFNLYLSKNEQGRPVAEPLATPSQQVLTEVQPVTSQPLPQRDTSGVSQEAVAAEGKTVDSPIVGVIYLSSSPDEPVFKKVGDQVAVGDTLCIVEAMKIMNEITSDISGTITEILIENEDVVEFGQALFRIA</sequence>
<dbReference type="PRINTS" id="PR01071">
    <property type="entry name" value="ACOABIOTINCC"/>
</dbReference>
<keyword evidence="3" id="KW-0444">Lipid biosynthesis</keyword>
<evidence type="ECO:0000256" key="2">
    <source>
        <dbReference type="ARBA" id="ARBA00023267"/>
    </source>
</evidence>
<organism evidence="5 6">
    <name type="scientific">Vagococcus salmoninarum</name>
    <dbReference type="NCBI Taxonomy" id="2739"/>
    <lineage>
        <taxon>Bacteria</taxon>
        <taxon>Bacillati</taxon>
        <taxon>Bacillota</taxon>
        <taxon>Bacilli</taxon>
        <taxon>Lactobacillales</taxon>
        <taxon>Enterococcaceae</taxon>
        <taxon>Vagococcus</taxon>
    </lineage>
</organism>
<proteinExistence type="predicted"/>
<evidence type="ECO:0000256" key="3">
    <source>
        <dbReference type="RuleBase" id="RU364072"/>
    </source>
</evidence>
<dbReference type="Proteomes" id="UP000287239">
    <property type="component" value="Unassembled WGS sequence"/>
</dbReference>
<dbReference type="InterPro" id="IPR000089">
    <property type="entry name" value="Biotin_lipoyl"/>
</dbReference>
<keyword evidence="2 3" id="KW-0092">Biotin</keyword>
<comment type="caution">
    <text evidence="5">The sequence shown here is derived from an EMBL/GenBank/DDBJ whole genome shotgun (WGS) entry which is preliminary data.</text>
</comment>
<protein>
    <recommendedName>
        <fullName evidence="1 3">Biotin carboxyl carrier protein of acetyl-CoA carboxylase</fullName>
    </recommendedName>
</protein>
<keyword evidence="3" id="KW-0275">Fatty acid biosynthesis</keyword>
<keyword evidence="3" id="KW-0443">Lipid metabolism</keyword>
<dbReference type="EMBL" id="NGJU01000032">
    <property type="protein sequence ID" value="RST91235.1"/>
    <property type="molecule type" value="Genomic_DNA"/>
</dbReference>
<dbReference type="SUPFAM" id="SSF51230">
    <property type="entry name" value="Single hybrid motif"/>
    <property type="match status" value="1"/>
</dbReference>
<dbReference type="AlphaFoldDB" id="A0A429ZC63"/>
<dbReference type="RefSeq" id="WP_126782449.1">
    <property type="nucleotide sequence ID" value="NZ_NGJU01000032.1"/>
</dbReference>
<dbReference type="Pfam" id="PF00364">
    <property type="entry name" value="Biotin_lipoyl"/>
    <property type="match status" value="1"/>
</dbReference>
<dbReference type="GO" id="GO:0006633">
    <property type="term" value="P:fatty acid biosynthetic process"/>
    <property type="evidence" value="ECO:0007669"/>
    <property type="project" value="UniProtKB-UniPathway"/>
</dbReference>
<comment type="pathway">
    <text evidence="3">Lipid metabolism; fatty acid biosynthesis.</text>
</comment>
<keyword evidence="6" id="KW-1185">Reference proteome</keyword>